<evidence type="ECO:0000259" key="12">
    <source>
        <dbReference type="Pfam" id="PF01433"/>
    </source>
</evidence>
<evidence type="ECO:0000256" key="6">
    <source>
        <dbReference type="ARBA" id="ARBA00022438"/>
    </source>
</evidence>
<dbReference type="Pfam" id="PF17900">
    <property type="entry name" value="Peptidase_M1_N"/>
    <property type="match status" value="1"/>
</dbReference>
<keyword evidence="6" id="KW-0031">Aminopeptidase</keyword>
<comment type="cofactor">
    <cofactor evidence="2">
        <name>Zn(2+)</name>
        <dbReference type="ChEBI" id="CHEBI:29105"/>
    </cofactor>
</comment>
<evidence type="ECO:0000256" key="5">
    <source>
        <dbReference type="ARBA" id="ARBA00015611"/>
    </source>
</evidence>
<dbReference type="RefSeq" id="WP_188242026.1">
    <property type="nucleotide sequence ID" value="NZ_JABTCF010000001.1"/>
</dbReference>
<evidence type="ECO:0000256" key="11">
    <source>
        <dbReference type="ARBA" id="ARBA00023049"/>
    </source>
</evidence>
<evidence type="ECO:0000256" key="1">
    <source>
        <dbReference type="ARBA" id="ARBA00000098"/>
    </source>
</evidence>
<dbReference type="PANTHER" id="PTHR11533">
    <property type="entry name" value="PROTEASE M1 ZINC METALLOPROTEASE"/>
    <property type="match status" value="1"/>
</dbReference>
<dbReference type="Gene3D" id="1.10.390.10">
    <property type="entry name" value="Neutral Protease Domain 2"/>
    <property type="match status" value="1"/>
</dbReference>
<dbReference type="PRINTS" id="PR00756">
    <property type="entry name" value="ALADIPTASE"/>
</dbReference>
<dbReference type="InterPro" id="IPR045357">
    <property type="entry name" value="Aminopeptidase_N-like_N"/>
</dbReference>
<keyword evidence="11" id="KW-0482">Metalloprotease</keyword>
<dbReference type="InterPro" id="IPR014782">
    <property type="entry name" value="Peptidase_M1_dom"/>
</dbReference>
<dbReference type="Gene3D" id="2.60.40.1730">
    <property type="entry name" value="tricorn interacting facor f3 domain"/>
    <property type="match status" value="1"/>
</dbReference>
<comment type="similarity">
    <text evidence="3">Belongs to the peptidase M1 family.</text>
</comment>
<dbReference type="InterPro" id="IPR050344">
    <property type="entry name" value="Peptidase_M1_aminopeptidases"/>
</dbReference>
<name>A0ABR7UXX7_9FLAO</name>
<dbReference type="Pfam" id="PF01433">
    <property type="entry name" value="Peptidase_M1"/>
    <property type="match status" value="1"/>
</dbReference>
<feature type="domain" description="Aminopeptidase N-like N-terminal" evidence="13">
    <location>
        <begin position="32"/>
        <end position="197"/>
    </location>
</feature>
<dbReference type="EC" id="3.4.11.2" evidence="4"/>
<keyword evidence="9" id="KW-0378">Hydrolase</keyword>
<dbReference type="SUPFAM" id="SSF55486">
    <property type="entry name" value="Metalloproteases ('zincins'), catalytic domain"/>
    <property type="match status" value="1"/>
</dbReference>
<accession>A0ABR7UXX7</accession>
<evidence type="ECO:0000313" key="15">
    <source>
        <dbReference type="Proteomes" id="UP001166021"/>
    </source>
</evidence>
<evidence type="ECO:0000256" key="4">
    <source>
        <dbReference type="ARBA" id="ARBA00012564"/>
    </source>
</evidence>
<sequence length="698" mass="81202">MVQRIVLTVIFGLVFTNTCAQHQDKVDFVHAKVNIHPIVLEKAIEGTVNYKFKILENVDSVFLDAKKMAFKTVLLNHKKATFKISDTSIAIYRKFKKNRSYALTLEYTAHPKQTVYFLGIHDTIIGNEQIWTQGQGKYTSHWLPSFDDMEEKVEFDLNISFDPEYEVIANGVLTKVRENEGLKTWSYDMRDPMSSYLLAFAIGTYSKQQLTSSSGISIENYYYPKDSLKLEPTYRYTRSIFDFMEQEIGVPYPWQNYKQIPVKDFLYAGMENTGTTIFSDGYVIDSIAFVDKNFVNVNAHELAHQWFGNLVTEKNGSHHWLHEGFATYYAYLAEKEIFGDDYFYWKLYDSAQQLKEQSSEGKGEALTNPKASSLTFYEKGAWALVMLRNELGDDAFKKGIKNYLGKYGFKNATIDDFVSEMESASTTDLKSFEKVWLRSPDFPYEKVKEYLVSNANGISKFLALKWKLTTSLEHKSNIIKEYWNASNEEELKMRMVLKYHKSFTPEMLKNAFNSESIKIRQALALVYSQKIPLSLKKDYESLLEDESYITQENALYRLWISFPQDRRQYLEKTKGVIGLPNKNVRLLWLLLASLTKDYDDDSKEVYLSELYGYTSPQFSMETRQAAFGIIGDVLEYTDQNILDLIDASIHHSWQFRKYARQLLDTLLKDDRQRNRIIGLAKGMNDNELRYIRTKLSLQ</sequence>
<dbReference type="InterPro" id="IPR001930">
    <property type="entry name" value="Peptidase_M1"/>
</dbReference>
<feature type="domain" description="Peptidase M1 membrane alanine aminopeptidase" evidence="12">
    <location>
        <begin position="237"/>
        <end position="436"/>
    </location>
</feature>
<keyword evidence="8" id="KW-0479">Metal-binding</keyword>
<organism evidence="14 15">
    <name type="scientific">Maribacter aquimaris</name>
    <dbReference type="NCBI Taxonomy" id="2737171"/>
    <lineage>
        <taxon>Bacteria</taxon>
        <taxon>Pseudomonadati</taxon>
        <taxon>Bacteroidota</taxon>
        <taxon>Flavobacteriia</taxon>
        <taxon>Flavobacteriales</taxon>
        <taxon>Flavobacteriaceae</taxon>
        <taxon>Maribacter</taxon>
    </lineage>
</organism>
<comment type="catalytic activity">
    <reaction evidence="1">
        <text>Release of an N-terminal amino acid, Xaa-|-Yaa- from a peptide, amide or arylamide. Xaa is preferably Ala, but may be most amino acids including Pro (slow action). When a terminal hydrophobic residue is followed by a prolyl residue, the two may be released as an intact Xaa-Pro dipeptide.</text>
        <dbReference type="EC" id="3.4.11.2"/>
    </reaction>
</comment>
<reference evidence="14" key="1">
    <citation type="submission" date="2020-05" db="EMBL/GenBank/DDBJ databases">
        <title>The draft genome sequence of Maribacter sp. ANRC-HE7.</title>
        <authorList>
            <person name="Mu L."/>
        </authorList>
    </citation>
    <scope>NUCLEOTIDE SEQUENCE</scope>
    <source>
        <strain evidence="14">ANRC-HE7</strain>
    </source>
</reference>
<evidence type="ECO:0000259" key="13">
    <source>
        <dbReference type="Pfam" id="PF17900"/>
    </source>
</evidence>
<evidence type="ECO:0000313" key="14">
    <source>
        <dbReference type="EMBL" id="MBD0776480.1"/>
    </source>
</evidence>
<evidence type="ECO:0000256" key="3">
    <source>
        <dbReference type="ARBA" id="ARBA00010136"/>
    </source>
</evidence>
<keyword evidence="7" id="KW-0645">Protease</keyword>
<dbReference type="SUPFAM" id="SSF63737">
    <property type="entry name" value="Leukotriene A4 hydrolase N-terminal domain"/>
    <property type="match status" value="1"/>
</dbReference>
<evidence type="ECO:0000256" key="8">
    <source>
        <dbReference type="ARBA" id="ARBA00022723"/>
    </source>
</evidence>
<evidence type="ECO:0000256" key="10">
    <source>
        <dbReference type="ARBA" id="ARBA00022833"/>
    </source>
</evidence>
<gene>
    <name evidence="14" type="ORF">HPE56_01635</name>
</gene>
<keyword evidence="15" id="KW-1185">Reference proteome</keyword>
<protein>
    <recommendedName>
        <fullName evidence="5">Aminopeptidase N</fullName>
        <ecNumber evidence="4">3.4.11.2</ecNumber>
    </recommendedName>
</protein>
<dbReference type="InterPro" id="IPR027268">
    <property type="entry name" value="Peptidase_M4/M1_CTD_sf"/>
</dbReference>
<proteinExistence type="inferred from homology"/>
<dbReference type="CDD" id="cd09603">
    <property type="entry name" value="M1_APN_like"/>
    <property type="match status" value="1"/>
</dbReference>
<dbReference type="PANTHER" id="PTHR11533:SF174">
    <property type="entry name" value="PUROMYCIN-SENSITIVE AMINOPEPTIDASE-RELATED"/>
    <property type="match status" value="1"/>
</dbReference>
<keyword evidence="10" id="KW-0862">Zinc</keyword>
<dbReference type="EMBL" id="JABTCF010000001">
    <property type="protein sequence ID" value="MBD0776480.1"/>
    <property type="molecule type" value="Genomic_DNA"/>
</dbReference>
<evidence type="ECO:0000256" key="2">
    <source>
        <dbReference type="ARBA" id="ARBA00001947"/>
    </source>
</evidence>
<evidence type="ECO:0000256" key="7">
    <source>
        <dbReference type="ARBA" id="ARBA00022670"/>
    </source>
</evidence>
<dbReference type="Proteomes" id="UP001166021">
    <property type="component" value="Unassembled WGS sequence"/>
</dbReference>
<comment type="caution">
    <text evidence="14">The sequence shown here is derived from an EMBL/GenBank/DDBJ whole genome shotgun (WGS) entry which is preliminary data.</text>
</comment>
<dbReference type="InterPro" id="IPR042097">
    <property type="entry name" value="Aminopeptidase_N-like_N_sf"/>
</dbReference>
<evidence type="ECO:0000256" key="9">
    <source>
        <dbReference type="ARBA" id="ARBA00022801"/>
    </source>
</evidence>